<keyword evidence="1" id="KW-0812">Transmembrane</keyword>
<dbReference type="AlphaFoldDB" id="A0A8S1H375"/>
<reference evidence="3" key="1">
    <citation type="submission" date="2020-10" db="EMBL/GenBank/DDBJ databases">
        <authorList>
            <person name="Kikuchi T."/>
        </authorList>
    </citation>
    <scope>NUCLEOTIDE SEQUENCE</scope>
    <source>
        <strain evidence="3">NKZ352</strain>
    </source>
</reference>
<name>A0A8S1H375_9PELO</name>
<keyword evidence="4" id="KW-1185">Reference proteome</keyword>
<organism evidence="3 4">
    <name type="scientific">Caenorhabditis auriculariae</name>
    <dbReference type="NCBI Taxonomy" id="2777116"/>
    <lineage>
        <taxon>Eukaryota</taxon>
        <taxon>Metazoa</taxon>
        <taxon>Ecdysozoa</taxon>
        <taxon>Nematoda</taxon>
        <taxon>Chromadorea</taxon>
        <taxon>Rhabditida</taxon>
        <taxon>Rhabditina</taxon>
        <taxon>Rhabditomorpha</taxon>
        <taxon>Rhabditoidea</taxon>
        <taxon>Rhabditidae</taxon>
        <taxon>Peloderinae</taxon>
        <taxon>Caenorhabditis</taxon>
    </lineage>
</organism>
<proteinExistence type="predicted"/>
<keyword evidence="1" id="KW-0472">Membrane</keyword>
<keyword evidence="1" id="KW-1133">Transmembrane helix</keyword>
<feature type="transmembrane region" description="Helical" evidence="1">
    <location>
        <begin position="53"/>
        <end position="81"/>
    </location>
</feature>
<accession>A0A8S1H375</accession>
<dbReference type="EMBL" id="CAJGYM010000012">
    <property type="protein sequence ID" value="CAD6189887.1"/>
    <property type="molecule type" value="Genomic_DNA"/>
</dbReference>
<sequence>MAKFLLTLFLVLFSMAHAANQTTRSVHHLRNVTEAISKKSIKTDQIVNFMPDWAFYAVIIGGPILYSAFCLCPLIWCCLLWKVSPV</sequence>
<evidence type="ECO:0000313" key="3">
    <source>
        <dbReference type="EMBL" id="CAD6189887.1"/>
    </source>
</evidence>
<evidence type="ECO:0000313" key="4">
    <source>
        <dbReference type="Proteomes" id="UP000835052"/>
    </source>
</evidence>
<feature type="chain" id="PRO_5035824219" evidence="2">
    <location>
        <begin position="19"/>
        <end position="86"/>
    </location>
</feature>
<evidence type="ECO:0000256" key="2">
    <source>
        <dbReference type="SAM" id="SignalP"/>
    </source>
</evidence>
<evidence type="ECO:0000256" key="1">
    <source>
        <dbReference type="SAM" id="Phobius"/>
    </source>
</evidence>
<keyword evidence="2" id="KW-0732">Signal</keyword>
<protein>
    <submittedName>
        <fullName evidence="3">Uncharacterized protein</fullName>
    </submittedName>
</protein>
<gene>
    <name evidence="3" type="ORF">CAUJ_LOCUS5806</name>
</gene>
<comment type="caution">
    <text evidence="3">The sequence shown here is derived from an EMBL/GenBank/DDBJ whole genome shotgun (WGS) entry which is preliminary data.</text>
</comment>
<feature type="signal peptide" evidence="2">
    <location>
        <begin position="1"/>
        <end position="18"/>
    </location>
</feature>
<dbReference type="Proteomes" id="UP000835052">
    <property type="component" value="Unassembled WGS sequence"/>
</dbReference>